<feature type="compositionally biased region" description="Polar residues" evidence="1">
    <location>
        <begin position="65"/>
        <end position="99"/>
    </location>
</feature>
<feature type="region of interest" description="Disordered" evidence="1">
    <location>
        <begin position="65"/>
        <end position="100"/>
    </location>
</feature>
<evidence type="ECO:0000313" key="3">
    <source>
        <dbReference type="Proteomes" id="UP001281410"/>
    </source>
</evidence>
<evidence type="ECO:0000313" key="2">
    <source>
        <dbReference type="EMBL" id="KAK3228698.1"/>
    </source>
</evidence>
<name>A0AAE0EHJ7_9ROSI</name>
<dbReference type="EMBL" id="JANJYJ010000001">
    <property type="protein sequence ID" value="KAK3228698.1"/>
    <property type="molecule type" value="Genomic_DNA"/>
</dbReference>
<sequence>MDSATRHRYIELLIHYIEIGDKENIARVESILGGFFQDFSHPNQPAPLNVDYSRALPEFQPSSFESNIANPTVSSPNTYLDMSRTTETGRGNRPSSRDSSAIDLKIPSQLLRMEEVPRRCRGFLLKFSADHPIAFDSEVNVVTAQEIEKYRERFDVPWSAELFVSSQRAIWNPPRGAIAIYGAMLTSGVTLPLQPFIARFLAESGISLAQLTPNSYWDHKGFTWGFPTSNKYWRNNGFFVQGEWGKSVVADPHQELARNAAPRHFYFPELWNKTSATHIEDQAKNMVRADQTTWEARDRRVLFAERELLDLDYSLLSPTAENVISTFFLYPKFPRT</sequence>
<proteinExistence type="predicted"/>
<comment type="caution">
    <text evidence="2">The sequence shown here is derived from an EMBL/GenBank/DDBJ whole genome shotgun (WGS) entry which is preliminary data.</text>
</comment>
<protein>
    <submittedName>
        <fullName evidence="2">Uncharacterized protein</fullName>
    </submittedName>
</protein>
<gene>
    <name evidence="2" type="ORF">Dsin_000579</name>
</gene>
<accession>A0AAE0EHJ7</accession>
<evidence type="ECO:0000256" key="1">
    <source>
        <dbReference type="SAM" id="MobiDB-lite"/>
    </source>
</evidence>
<reference evidence="2" key="1">
    <citation type="journal article" date="2023" name="Plant J.">
        <title>Genome sequences and population genomics provide insights into the demographic history, inbreeding, and mutation load of two 'living fossil' tree species of Dipteronia.</title>
        <authorList>
            <person name="Feng Y."/>
            <person name="Comes H.P."/>
            <person name="Chen J."/>
            <person name="Zhu S."/>
            <person name="Lu R."/>
            <person name="Zhang X."/>
            <person name="Li P."/>
            <person name="Qiu J."/>
            <person name="Olsen K.M."/>
            <person name="Qiu Y."/>
        </authorList>
    </citation>
    <scope>NUCLEOTIDE SEQUENCE</scope>
    <source>
        <strain evidence="2">NBL</strain>
    </source>
</reference>
<keyword evidence="3" id="KW-1185">Reference proteome</keyword>
<dbReference type="AlphaFoldDB" id="A0AAE0EHJ7"/>
<dbReference type="Proteomes" id="UP001281410">
    <property type="component" value="Unassembled WGS sequence"/>
</dbReference>
<organism evidence="2 3">
    <name type="scientific">Dipteronia sinensis</name>
    <dbReference type="NCBI Taxonomy" id="43782"/>
    <lineage>
        <taxon>Eukaryota</taxon>
        <taxon>Viridiplantae</taxon>
        <taxon>Streptophyta</taxon>
        <taxon>Embryophyta</taxon>
        <taxon>Tracheophyta</taxon>
        <taxon>Spermatophyta</taxon>
        <taxon>Magnoliopsida</taxon>
        <taxon>eudicotyledons</taxon>
        <taxon>Gunneridae</taxon>
        <taxon>Pentapetalae</taxon>
        <taxon>rosids</taxon>
        <taxon>malvids</taxon>
        <taxon>Sapindales</taxon>
        <taxon>Sapindaceae</taxon>
        <taxon>Hippocastanoideae</taxon>
        <taxon>Acereae</taxon>
        <taxon>Dipteronia</taxon>
    </lineage>
</organism>